<accession>A0A564Y9C8</accession>
<organism evidence="2 3">
    <name type="scientific">Hymenolepis diminuta</name>
    <name type="common">Rat tapeworm</name>
    <dbReference type="NCBI Taxonomy" id="6216"/>
    <lineage>
        <taxon>Eukaryota</taxon>
        <taxon>Metazoa</taxon>
        <taxon>Spiralia</taxon>
        <taxon>Lophotrochozoa</taxon>
        <taxon>Platyhelminthes</taxon>
        <taxon>Cestoda</taxon>
        <taxon>Eucestoda</taxon>
        <taxon>Cyclophyllidea</taxon>
        <taxon>Hymenolepididae</taxon>
        <taxon>Hymenolepis</taxon>
    </lineage>
</organism>
<dbReference type="AlphaFoldDB" id="A0A564Y9C8"/>
<dbReference type="Proteomes" id="UP000321570">
    <property type="component" value="Unassembled WGS sequence"/>
</dbReference>
<keyword evidence="3" id="KW-1185">Reference proteome</keyword>
<gene>
    <name evidence="2" type="ORF">WMSIL1_LOCUS4133</name>
</gene>
<proteinExistence type="predicted"/>
<reference evidence="2 3" key="1">
    <citation type="submission" date="2019-07" db="EMBL/GenBank/DDBJ databases">
        <authorList>
            <person name="Jastrzebski P J."/>
            <person name="Paukszto L."/>
            <person name="Jastrzebski P J."/>
        </authorList>
    </citation>
    <scope>NUCLEOTIDE SEQUENCE [LARGE SCALE GENOMIC DNA]</scope>
    <source>
        <strain evidence="2 3">WMS-il1</strain>
    </source>
</reference>
<evidence type="ECO:0000256" key="1">
    <source>
        <dbReference type="SAM" id="Coils"/>
    </source>
</evidence>
<evidence type="ECO:0000313" key="2">
    <source>
        <dbReference type="EMBL" id="VUZ43786.1"/>
    </source>
</evidence>
<keyword evidence="1" id="KW-0175">Coiled coil</keyword>
<dbReference type="EMBL" id="CABIJS010000118">
    <property type="protein sequence ID" value="VUZ43786.1"/>
    <property type="molecule type" value="Genomic_DNA"/>
</dbReference>
<sequence>MGSGLEWSQGEQRLAKNTLLEEKKRLESSMMHRDVELLKVQTALEESEDRCKRSQSRLDQARANVQRIEAQRATLEEQNKELREQLENEKAAKEIANRVLRRLEKSLQEVSAGEREVCARPWRPD</sequence>
<evidence type="ECO:0008006" key="4">
    <source>
        <dbReference type="Google" id="ProtNLM"/>
    </source>
</evidence>
<feature type="coiled-coil region" evidence="1">
    <location>
        <begin position="44"/>
        <end position="106"/>
    </location>
</feature>
<name>A0A564Y9C8_HYMDI</name>
<evidence type="ECO:0000313" key="3">
    <source>
        <dbReference type="Proteomes" id="UP000321570"/>
    </source>
</evidence>
<protein>
    <recommendedName>
        <fullName evidence="4">Myosin_tail_1 domain-containing protein</fullName>
    </recommendedName>
</protein>